<dbReference type="EMBL" id="JACGWJ010000006">
    <property type="protein sequence ID" value="KAL0413270.1"/>
    <property type="molecule type" value="Genomic_DNA"/>
</dbReference>
<dbReference type="PANTHER" id="PTHR11439">
    <property type="entry name" value="GAG-POL-RELATED RETROTRANSPOSON"/>
    <property type="match status" value="1"/>
</dbReference>
<dbReference type="InterPro" id="IPR043502">
    <property type="entry name" value="DNA/RNA_pol_sf"/>
</dbReference>
<sequence length="387" mass="43873">MDVELHALEKNHTWELARLPEGKKAIGYRWMYKWNIEFTSKLESYDFRQSPHDHCLFILKSDSVFISLIVYVDDVLLTGNSMDAMLQVKEYLDHLFTIKDLGYAKYVLGLELARSSHGTCVSQRKYLSDIVHDCQMTSAKSAATPLPVGVKFDAASGSLLASPDRHRRLIDMLLYLGFSRPDISFAVQQLSQFIQQPRQPHWEAALHLVCYLKGTPSLGLFFPTGSSLQLIAFSDSDWASCIDTRRSVTGYCIFLGNSLIFWKTKKQAIVSRSSAEAEYRSMGSTVCELLWISYILQEFVFSVPAPIPFHCDNKATIHITENPIFHERTKHLDIDCPLVRDHFKLGFILPQHVPNQQQVADLFTKALPAVPFARLLSKLGMSSHAPT</sequence>
<dbReference type="SUPFAM" id="SSF56672">
    <property type="entry name" value="DNA/RNA polymerases"/>
    <property type="match status" value="1"/>
</dbReference>
<name>A0AAW2U8J8_SESRA</name>
<reference evidence="2" key="1">
    <citation type="submission" date="2020-06" db="EMBL/GenBank/DDBJ databases">
        <authorList>
            <person name="Li T."/>
            <person name="Hu X."/>
            <person name="Zhang T."/>
            <person name="Song X."/>
            <person name="Zhang H."/>
            <person name="Dai N."/>
            <person name="Sheng W."/>
            <person name="Hou X."/>
            <person name="Wei L."/>
        </authorList>
    </citation>
    <scope>NUCLEOTIDE SEQUENCE</scope>
    <source>
        <strain evidence="2">G02</strain>
        <tissue evidence="2">Leaf</tissue>
    </source>
</reference>
<dbReference type="Pfam" id="PF07727">
    <property type="entry name" value="RVT_2"/>
    <property type="match status" value="1"/>
</dbReference>
<dbReference type="PANTHER" id="PTHR11439:SF465">
    <property type="entry name" value="REVERSE TRANSCRIPTASE TY1_COPIA-TYPE DOMAIN-CONTAINING PROTEIN"/>
    <property type="match status" value="1"/>
</dbReference>
<feature type="domain" description="Reverse transcriptase Ty1/copia-type" evidence="1">
    <location>
        <begin position="33"/>
        <end position="146"/>
    </location>
</feature>
<comment type="caution">
    <text evidence="2">The sequence shown here is derived from an EMBL/GenBank/DDBJ whole genome shotgun (WGS) entry which is preliminary data.</text>
</comment>
<dbReference type="InterPro" id="IPR013103">
    <property type="entry name" value="RVT_2"/>
</dbReference>
<gene>
    <name evidence="2" type="ORF">Sradi_1528700</name>
</gene>
<protein>
    <submittedName>
        <fullName evidence="2">Retrovirus-related Pol polyprotein from transposon RE1</fullName>
    </submittedName>
</protein>
<organism evidence="2">
    <name type="scientific">Sesamum radiatum</name>
    <name type="common">Black benniseed</name>
    <dbReference type="NCBI Taxonomy" id="300843"/>
    <lineage>
        <taxon>Eukaryota</taxon>
        <taxon>Viridiplantae</taxon>
        <taxon>Streptophyta</taxon>
        <taxon>Embryophyta</taxon>
        <taxon>Tracheophyta</taxon>
        <taxon>Spermatophyta</taxon>
        <taxon>Magnoliopsida</taxon>
        <taxon>eudicotyledons</taxon>
        <taxon>Gunneridae</taxon>
        <taxon>Pentapetalae</taxon>
        <taxon>asterids</taxon>
        <taxon>lamiids</taxon>
        <taxon>Lamiales</taxon>
        <taxon>Pedaliaceae</taxon>
        <taxon>Sesamum</taxon>
    </lineage>
</organism>
<accession>A0AAW2U8J8</accession>
<dbReference type="AlphaFoldDB" id="A0AAW2U8J8"/>
<dbReference type="CDD" id="cd09272">
    <property type="entry name" value="RNase_HI_RT_Ty1"/>
    <property type="match status" value="1"/>
</dbReference>
<proteinExistence type="predicted"/>
<reference evidence="2" key="2">
    <citation type="journal article" date="2024" name="Plant">
        <title>Genomic evolution and insights into agronomic trait innovations of Sesamum species.</title>
        <authorList>
            <person name="Miao H."/>
            <person name="Wang L."/>
            <person name="Qu L."/>
            <person name="Liu H."/>
            <person name="Sun Y."/>
            <person name="Le M."/>
            <person name="Wang Q."/>
            <person name="Wei S."/>
            <person name="Zheng Y."/>
            <person name="Lin W."/>
            <person name="Duan Y."/>
            <person name="Cao H."/>
            <person name="Xiong S."/>
            <person name="Wang X."/>
            <person name="Wei L."/>
            <person name="Li C."/>
            <person name="Ma Q."/>
            <person name="Ju M."/>
            <person name="Zhao R."/>
            <person name="Li G."/>
            <person name="Mu C."/>
            <person name="Tian Q."/>
            <person name="Mei H."/>
            <person name="Zhang T."/>
            <person name="Gao T."/>
            <person name="Zhang H."/>
        </authorList>
    </citation>
    <scope>NUCLEOTIDE SEQUENCE</scope>
    <source>
        <strain evidence="2">G02</strain>
    </source>
</reference>
<evidence type="ECO:0000259" key="1">
    <source>
        <dbReference type="Pfam" id="PF07727"/>
    </source>
</evidence>
<evidence type="ECO:0000313" key="2">
    <source>
        <dbReference type="EMBL" id="KAL0413270.1"/>
    </source>
</evidence>